<keyword evidence="1" id="KW-0175">Coiled coil</keyword>
<keyword evidence="2" id="KW-0378">Hydrolase</keyword>
<organism evidence="2 4">
    <name type="scientific">Coprococcus comes</name>
    <dbReference type="NCBI Taxonomy" id="410072"/>
    <lineage>
        <taxon>Bacteria</taxon>
        <taxon>Bacillati</taxon>
        <taxon>Bacillota</taxon>
        <taxon>Clostridia</taxon>
        <taxon>Lachnospirales</taxon>
        <taxon>Lachnospiraceae</taxon>
        <taxon>Coprococcus</taxon>
    </lineage>
</organism>
<dbReference type="Proteomes" id="UP001145109">
    <property type="component" value="Unassembled WGS sequence"/>
</dbReference>
<accession>A0A174PS92</accession>
<dbReference type="Pfam" id="PF05165">
    <property type="entry name" value="GCH_III"/>
    <property type="match status" value="1"/>
</dbReference>
<reference evidence="3" key="3">
    <citation type="submission" date="2022-11" db="EMBL/GenBank/DDBJ databases">
        <title>Draft genome sequence of Coprococcus comes strain 31264.</title>
        <authorList>
            <person name="Hisatomi A."/>
            <person name="Ohkuma M."/>
            <person name="Sakamoto M."/>
        </authorList>
    </citation>
    <scope>NUCLEOTIDE SEQUENCE</scope>
    <source>
        <strain evidence="3">JCM 31264</strain>
    </source>
</reference>
<dbReference type="InterPro" id="IPR007839">
    <property type="entry name" value="GTP_CycHdrlase_3"/>
</dbReference>
<dbReference type="STRING" id="410072.ERS852525_02457"/>
<dbReference type="GO" id="GO:0043740">
    <property type="term" value="F:GTP cyclohydrolase IIa activity"/>
    <property type="evidence" value="ECO:0007669"/>
    <property type="project" value="InterPro"/>
</dbReference>
<dbReference type="AlphaFoldDB" id="A0A174PS92"/>
<dbReference type="EMBL" id="CYZK01000008">
    <property type="protein sequence ID" value="CUO16650.1"/>
    <property type="molecule type" value="Genomic_DNA"/>
</dbReference>
<gene>
    <name evidence="3" type="ORF">comes_12260</name>
    <name evidence="2" type="ORF">ERS852481_01502</name>
</gene>
<dbReference type="GeneID" id="92824307"/>
<evidence type="ECO:0000313" key="4">
    <source>
        <dbReference type="Proteomes" id="UP000095362"/>
    </source>
</evidence>
<dbReference type="PaxDb" id="410072-ERS852525_02457"/>
<dbReference type="EMBL" id="BSCI01000006">
    <property type="protein sequence ID" value="GLG86681.1"/>
    <property type="molecule type" value="Genomic_DNA"/>
</dbReference>
<reference evidence="3" key="2">
    <citation type="submission" date="2022-09" db="EMBL/GenBank/DDBJ databases">
        <title>Draft genome sequence of Coprococcus comes strain 31264.</title>
        <authorList>
            <person name="Atsushi H."/>
            <person name="Moriya O."/>
            <person name="Mitsuo S."/>
        </authorList>
    </citation>
    <scope>NUCLEOTIDE SEQUENCE</scope>
    <source>
        <strain evidence="3">JCM 31264</strain>
    </source>
</reference>
<sequence>MKVGVIGSKSSCEVVKKSIKEIDSSVEVASYEEEQVNRSDRLIEECEQECDAVLFTGCAIESFVGRNYHFTRPHVSVEKSVISIAGAFLQMQKSNIELDAFSIDIVEKQVIEDLLDAFDILARNIYSCPFQAGVEEEQYVEWHMKLLDEGKVNVALTSLRWVYKTLQEKGYHAIYLPPTRAKVRVALEKLKNECALQEAEYAQAAVEIFQLTDYKSREENYYSSMLAKADIEKEIIKYTEGIQGAIFASGRREYIVFSNSGAVQEEFNQRKLLNLQKKVQEEKKISLNVGIGTGGTMNDAEMNARRALDFSLKNAKQEIFWIDAGQTQHGPLGKEIQLEYQLISSDPKLQEISEKTGLSTTSILKIIAIADVRKSYIFDAHQLAECLGITVRSARRIMNKIMEAGYGKVYAKKTAAAGGRPKALVEILFKI</sequence>
<evidence type="ECO:0000313" key="3">
    <source>
        <dbReference type="EMBL" id="GLG86681.1"/>
    </source>
</evidence>
<proteinExistence type="predicted"/>
<protein>
    <submittedName>
        <fullName evidence="2">GTP cyclohydrolase III</fullName>
    </submittedName>
    <submittedName>
        <fullName evidence="3">Transcriptional regulator</fullName>
    </submittedName>
</protein>
<dbReference type="Proteomes" id="UP000095362">
    <property type="component" value="Unassembled WGS sequence"/>
</dbReference>
<dbReference type="RefSeq" id="WP_008369589.1">
    <property type="nucleotide sequence ID" value="NZ_BSCI01000006.1"/>
</dbReference>
<reference evidence="2 4" key="1">
    <citation type="submission" date="2015-09" db="EMBL/GenBank/DDBJ databases">
        <authorList>
            <consortium name="Pathogen Informatics"/>
        </authorList>
    </citation>
    <scope>NUCLEOTIDE SEQUENCE [LARGE SCALE GENOMIC DNA]</scope>
    <source>
        <strain evidence="2 4">2789STDY5834866</strain>
    </source>
</reference>
<name>A0A174PS92_9FIRM</name>
<dbReference type="Gene3D" id="3.30.70.270">
    <property type="match status" value="1"/>
</dbReference>
<evidence type="ECO:0000313" key="2">
    <source>
        <dbReference type="EMBL" id="CUO16650.1"/>
    </source>
</evidence>
<evidence type="ECO:0000256" key="1">
    <source>
        <dbReference type="SAM" id="Coils"/>
    </source>
</evidence>
<feature type="coiled-coil region" evidence="1">
    <location>
        <begin position="180"/>
        <end position="207"/>
    </location>
</feature>
<dbReference type="InterPro" id="IPR043128">
    <property type="entry name" value="Rev_trsase/Diguanyl_cyclase"/>
</dbReference>
<dbReference type="OrthoDB" id="4986073at2"/>